<dbReference type="RefSeq" id="WP_060535944.1">
    <property type="nucleotide sequence ID" value="NZ_CP013023.1"/>
</dbReference>
<keyword evidence="2" id="KW-1185">Reference proteome</keyword>
<gene>
    <name evidence="1" type="ORF">AR543_18750</name>
</gene>
<proteinExistence type="predicted"/>
<protein>
    <submittedName>
        <fullName evidence="1">Uncharacterized protein</fullName>
    </submittedName>
</protein>
<organism evidence="1 2">
    <name type="scientific">Paenibacillus bovis</name>
    <dbReference type="NCBI Taxonomy" id="1616788"/>
    <lineage>
        <taxon>Bacteria</taxon>
        <taxon>Bacillati</taxon>
        <taxon>Bacillota</taxon>
        <taxon>Bacilli</taxon>
        <taxon>Bacillales</taxon>
        <taxon>Paenibacillaceae</taxon>
        <taxon>Paenibacillus</taxon>
    </lineage>
</organism>
<dbReference type="AlphaFoldDB" id="A0A172ZJQ0"/>
<accession>A0A172ZJQ0</accession>
<dbReference type="KEGG" id="pbv:AR543_18750"/>
<reference evidence="1 2" key="2">
    <citation type="journal article" date="2016" name="Int. J. Syst. Evol. Microbiol.">
        <title>Paenibacillus bovis sp. nov., isolated from raw yak (Bos grunniens) milk.</title>
        <authorList>
            <person name="Gao C."/>
            <person name="Han J."/>
            <person name="Liu Z."/>
            <person name="Xu X."/>
            <person name="Hang F."/>
            <person name="Wu Z."/>
        </authorList>
    </citation>
    <scope>NUCLEOTIDE SEQUENCE [LARGE SCALE GENOMIC DNA]</scope>
    <source>
        <strain evidence="1 2">BD3526</strain>
    </source>
</reference>
<name>A0A172ZJQ0_9BACL</name>
<dbReference type="Proteomes" id="UP000078148">
    <property type="component" value="Chromosome"/>
</dbReference>
<reference evidence="2" key="1">
    <citation type="submission" date="2015-10" db="EMBL/GenBank/DDBJ databases">
        <title>Genome of Paenibacillus bovis sp. nov.</title>
        <authorList>
            <person name="Wu Z."/>
            <person name="Gao C."/>
            <person name="Liu Z."/>
            <person name="Zheng H."/>
        </authorList>
    </citation>
    <scope>NUCLEOTIDE SEQUENCE [LARGE SCALE GENOMIC DNA]</scope>
    <source>
        <strain evidence="2">BD3526</strain>
    </source>
</reference>
<sequence>MNVELNKEFACKLSIMLESRLIWYKHFKLFCDEIIDEYTKPPYWIIELADICFQGSAIEIVNKYINSDPFVDRYSSKLFNQYIACLYLKYDRREISWASFLSVSGEYADNYEAVKEPCEYFYDLLNKYEDSEFNIELEHKQKREIQSKFLDEIKEMQVVYEIFKDSFRQFVIKEKNTSL</sequence>
<evidence type="ECO:0000313" key="1">
    <source>
        <dbReference type="EMBL" id="ANF97851.1"/>
    </source>
</evidence>
<dbReference type="EMBL" id="CP013023">
    <property type="protein sequence ID" value="ANF97851.1"/>
    <property type="molecule type" value="Genomic_DNA"/>
</dbReference>
<dbReference type="STRING" id="1616788.AR543_18750"/>
<evidence type="ECO:0000313" key="2">
    <source>
        <dbReference type="Proteomes" id="UP000078148"/>
    </source>
</evidence>
<dbReference type="OrthoDB" id="2082782at2"/>